<feature type="compositionally biased region" description="Acidic residues" evidence="1">
    <location>
        <begin position="548"/>
        <end position="561"/>
    </location>
</feature>
<feature type="compositionally biased region" description="Low complexity" evidence="1">
    <location>
        <begin position="42"/>
        <end position="84"/>
    </location>
</feature>
<accession>A0AAD5LCP0</accession>
<organism evidence="2 3">
    <name type="scientific">Pythium insidiosum</name>
    <name type="common">Pythiosis disease agent</name>
    <dbReference type="NCBI Taxonomy" id="114742"/>
    <lineage>
        <taxon>Eukaryota</taxon>
        <taxon>Sar</taxon>
        <taxon>Stramenopiles</taxon>
        <taxon>Oomycota</taxon>
        <taxon>Peronosporomycetes</taxon>
        <taxon>Pythiales</taxon>
        <taxon>Pythiaceae</taxon>
        <taxon>Pythium</taxon>
    </lineage>
</organism>
<feature type="compositionally biased region" description="Low complexity" evidence="1">
    <location>
        <begin position="221"/>
        <end position="240"/>
    </location>
</feature>
<sequence length="930" mass="100193">MALVAGSSDVRGAFWTTPRRSPPPPPTIPPANAPANPPNNPPSFASASASTSTSAASRWRRSSASDGSQQSSSAPSSASAPSAAWRRRGRLAPDVVLHVQHCAFALRERELQRRCRVLHEQLRRLRAAGGAGRDPAGDLAADKDDTTAARPPPFSPLVFEPRPRPPGLCQQRAAVDDRSNCCCDALATLSVVTCVQHTPPPPPSRASGDDDEELKPGDTQSIGSSTSAGSSYSSSSAGSTRWREEHSPGKENYRAATSSVNAACAPLVRPRAAAAPRSLVAMKRPPPTPTAPPTRSVASVGTQTSTPKPTAAVLHVELVAADAAAVAVLLEFLLGGKTVPPLPPATARDVGRLCRWLCLENRLLVVAMAQQLEELAALDGEWMDLLLQSARLRSPAARAVLLDRCLLRLAELVPPERVAAAVALSALPLHRLAALEDADVLARVLLWIVNRVRHLEVWARLTAALELWLRWSFRRPPLTPPVALRDVHASFAPWEPVISLAPVDVSGLDAYVRPTTLFRIGAAFAFQVRLEPDGLALMHWRVIRVDDDAEEEEEEDEEEEENGRGRGRGRGRDEDVEMAPPPLPSLDDDDDDDEEGDGHARAAATLLARSSPTASGSRSDRRRRRRRPASDVTTGDPAFTLRGRLCVRFRYGARGALLQQTVAIRYTHGPQAYGQWHVLLAAASPDAVVIAPPMDAFGGDPTADSDSDGDGAPDTQSPEPRSRTSSRTSSGRAAPAPEHETFELLAARFSGQFFAWGHRVCNLYHYLLLATLFYQAPADATPRERARAAAERMRELPLDTLLVVLASDRLRIPGGETTLVAALSALAALDASARSAAELRALFSCVRWCFVDLEQIMQALEAAPSCLRLYELIETQLGGAASPETPALRRAPWGVPPRETPYRANTTLIEFQIEAGDRSLSPSKFLLLAD</sequence>
<reference evidence="2" key="1">
    <citation type="submission" date="2021-12" db="EMBL/GenBank/DDBJ databases">
        <title>Prjna785345.</title>
        <authorList>
            <person name="Rujirawat T."/>
            <person name="Krajaejun T."/>
        </authorList>
    </citation>
    <scope>NUCLEOTIDE SEQUENCE</scope>
    <source>
        <strain evidence="2">Pi057C3</strain>
    </source>
</reference>
<feature type="compositionally biased region" description="Pro residues" evidence="1">
    <location>
        <begin position="20"/>
        <end position="41"/>
    </location>
</feature>
<feature type="region of interest" description="Disordered" evidence="1">
    <location>
        <begin position="197"/>
        <end position="254"/>
    </location>
</feature>
<dbReference type="Proteomes" id="UP001209570">
    <property type="component" value="Unassembled WGS sequence"/>
</dbReference>
<keyword evidence="3" id="KW-1185">Reference proteome</keyword>
<name>A0AAD5LCP0_PYTIN</name>
<gene>
    <name evidence="2" type="ORF">P43SY_006394</name>
</gene>
<dbReference type="PANTHER" id="PTHR24216:SF65">
    <property type="entry name" value="PAXILLIN-LIKE PROTEIN 1"/>
    <property type="match status" value="1"/>
</dbReference>
<feature type="region of interest" description="Disordered" evidence="1">
    <location>
        <begin position="548"/>
        <end position="637"/>
    </location>
</feature>
<feature type="compositionally biased region" description="Low complexity" evidence="1">
    <location>
        <begin position="601"/>
        <end position="614"/>
    </location>
</feature>
<evidence type="ECO:0000313" key="3">
    <source>
        <dbReference type="Proteomes" id="UP001209570"/>
    </source>
</evidence>
<feature type="region of interest" description="Disordered" evidence="1">
    <location>
        <begin position="275"/>
        <end position="306"/>
    </location>
</feature>
<feature type="region of interest" description="Disordered" evidence="1">
    <location>
        <begin position="1"/>
        <end position="85"/>
    </location>
</feature>
<dbReference type="PANTHER" id="PTHR24216">
    <property type="entry name" value="PAXILLIN-RELATED"/>
    <property type="match status" value="1"/>
</dbReference>
<evidence type="ECO:0000256" key="1">
    <source>
        <dbReference type="SAM" id="MobiDB-lite"/>
    </source>
</evidence>
<comment type="caution">
    <text evidence="2">The sequence shown here is derived from an EMBL/GenBank/DDBJ whole genome shotgun (WGS) entry which is preliminary data.</text>
</comment>
<evidence type="ECO:0000313" key="2">
    <source>
        <dbReference type="EMBL" id="KAJ0395332.1"/>
    </source>
</evidence>
<feature type="region of interest" description="Disordered" evidence="1">
    <location>
        <begin position="126"/>
        <end position="171"/>
    </location>
</feature>
<feature type="compositionally biased region" description="Basic and acidic residues" evidence="1">
    <location>
        <begin position="241"/>
        <end position="253"/>
    </location>
</feature>
<proteinExistence type="predicted"/>
<dbReference type="AlphaFoldDB" id="A0AAD5LCP0"/>
<feature type="region of interest" description="Disordered" evidence="1">
    <location>
        <begin position="692"/>
        <end position="737"/>
    </location>
</feature>
<feature type="compositionally biased region" description="Low complexity" evidence="1">
    <location>
        <begin position="712"/>
        <end position="736"/>
    </location>
</feature>
<dbReference type="EMBL" id="JAKCXM010000350">
    <property type="protein sequence ID" value="KAJ0395332.1"/>
    <property type="molecule type" value="Genomic_DNA"/>
</dbReference>
<feature type="compositionally biased region" description="Polar residues" evidence="1">
    <location>
        <begin position="296"/>
        <end position="306"/>
    </location>
</feature>
<feature type="compositionally biased region" description="Acidic residues" evidence="1">
    <location>
        <begin position="586"/>
        <end position="596"/>
    </location>
</feature>
<protein>
    <submittedName>
        <fullName evidence="2">Uncharacterized protein</fullName>
    </submittedName>
</protein>